<dbReference type="SUPFAM" id="SSF54631">
    <property type="entry name" value="CBS-domain pair"/>
    <property type="match status" value="1"/>
</dbReference>
<name>A0A3B0BR45_9ACTN</name>
<comment type="caution">
    <text evidence="3">The sequence shown here is derived from an EMBL/GenBank/DDBJ whole genome shotgun (WGS) entry which is preliminary data.</text>
</comment>
<dbReference type="PROSITE" id="PS51371">
    <property type="entry name" value="CBS"/>
    <property type="match status" value="1"/>
</dbReference>
<dbReference type="Gene3D" id="3.10.580.10">
    <property type="entry name" value="CBS-domain"/>
    <property type="match status" value="1"/>
</dbReference>
<dbReference type="EMBL" id="RBAM01000004">
    <property type="protein sequence ID" value="RKN74778.1"/>
    <property type="molecule type" value="Genomic_DNA"/>
</dbReference>
<dbReference type="InterPro" id="IPR000644">
    <property type="entry name" value="CBS_dom"/>
</dbReference>
<dbReference type="AlphaFoldDB" id="A0A3B0BR45"/>
<dbReference type="OrthoDB" id="3853028at2"/>
<evidence type="ECO:0000256" key="1">
    <source>
        <dbReference type="PROSITE-ProRule" id="PRU00703"/>
    </source>
</evidence>
<evidence type="ECO:0000259" key="2">
    <source>
        <dbReference type="PROSITE" id="PS51371"/>
    </source>
</evidence>
<keyword evidence="1" id="KW-0129">CBS domain</keyword>
<reference evidence="3 4" key="1">
    <citation type="journal article" date="2015" name="Antonie Van Leeuwenhoek">
        <title>Streptomyces klenkii sp. nov., isolated from deep marine sediment.</title>
        <authorList>
            <person name="Veyisoglu A."/>
            <person name="Sahin N."/>
        </authorList>
    </citation>
    <scope>NUCLEOTIDE SEQUENCE [LARGE SCALE GENOMIC DNA]</scope>
    <source>
        <strain evidence="3 4">KCTC 29202</strain>
    </source>
</reference>
<protein>
    <submittedName>
        <fullName evidence="3">CBS domain-containing protein</fullName>
    </submittedName>
</protein>
<evidence type="ECO:0000313" key="3">
    <source>
        <dbReference type="EMBL" id="RKN74778.1"/>
    </source>
</evidence>
<dbReference type="RefSeq" id="WP_120755556.1">
    <property type="nucleotide sequence ID" value="NZ_JBFADQ010000134.1"/>
</dbReference>
<sequence>MTLIQTQDRSAHGNAVRRMVAEGMEPDVPRVCDDMTVEVALSVMAAARTGHLLVCDEDDLCTGVVTRARLAAVHEGDTYTDRLRLRDVLGEREPFASPLTTTVEAEHVMRPRRPESALPVAGEQGCPSVIPALAR</sequence>
<organism evidence="3 4">
    <name type="scientific">Streptomyces klenkii</name>
    <dbReference type="NCBI Taxonomy" id="1420899"/>
    <lineage>
        <taxon>Bacteria</taxon>
        <taxon>Bacillati</taxon>
        <taxon>Actinomycetota</taxon>
        <taxon>Actinomycetes</taxon>
        <taxon>Kitasatosporales</taxon>
        <taxon>Streptomycetaceae</taxon>
        <taxon>Streptomyces</taxon>
    </lineage>
</organism>
<dbReference type="Pfam" id="PF00571">
    <property type="entry name" value="CBS"/>
    <property type="match status" value="1"/>
</dbReference>
<feature type="domain" description="CBS" evidence="2">
    <location>
        <begin position="24"/>
        <end position="82"/>
    </location>
</feature>
<dbReference type="InterPro" id="IPR046342">
    <property type="entry name" value="CBS_dom_sf"/>
</dbReference>
<accession>A0A3B0BR45</accession>
<gene>
    <name evidence="3" type="ORF">D7231_10490</name>
</gene>
<proteinExistence type="predicted"/>
<keyword evidence="4" id="KW-1185">Reference proteome</keyword>
<dbReference type="Proteomes" id="UP000270343">
    <property type="component" value="Unassembled WGS sequence"/>
</dbReference>
<evidence type="ECO:0000313" key="4">
    <source>
        <dbReference type="Proteomes" id="UP000270343"/>
    </source>
</evidence>